<evidence type="ECO:0000313" key="3">
    <source>
        <dbReference type="Proteomes" id="UP000321224"/>
    </source>
</evidence>
<comment type="caution">
    <text evidence="2">The sequence shown here is derived from an EMBL/GenBank/DDBJ whole genome shotgun (WGS) entry which is preliminary data.</text>
</comment>
<evidence type="ECO:0000256" key="1">
    <source>
        <dbReference type="SAM" id="MobiDB-lite"/>
    </source>
</evidence>
<dbReference type="EMBL" id="BJVY01000001">
    <property type="protein sequence ID" value="GEL68326.1"/>
    <property type="molecule type" value="Genomic_DNA"/>
</dbReference>
<dbReference type="Proteomes" id="UP000321224">
    <property type="component" value="Unassembled WGS sequence"/>
</dbReference>
<sequence>MQCYRLGTYRRAATTDNGGRHVAVMRFLSGEFFLDKKANGGTVVLKRSLWVTFLVYLVAFPLKVVTDPESVWGTLSLRGFLGDLHDTAPWAGAVFAGAYAAFYARFSSQWAYLAGLYNQILQAELAVEPDQKERIEVWWVGFIEDALELHLATKPMFAAVIRHLLTKPGVRKEFENGVPGGKWRLPELQIAVDAVAMETEKKWEAEVAKKGRKTTTSSSVPNLPT</sequence>
<gene>
    <name evidence="2" type="ORF">MVI01_01100</name>
</gene>
<reference evidence="2 3" key="1">
    <citation type="submission" date="2019-07" db="EMBL/GenBank/DDBJ databases">
        <title>Whole genome shotgun sequence of Myxococcus virescens NBRC 100334.</title>
        <authorList>
            <person name="Hosoyama A."/>
            <person name="Uohara A."/>
            <person name="Ohji S."/>
            <person name="Ichikawa N."/>
        </authorList>
    </citation>
    <scope>NUCLEOTIDE SEQUENCE [LARGE SCALE GENOMIC DNA]</scope>
    <source>
        <strain evidence="2 3">NBRC 100334</strain>
    </source>
</reference>
<organism evidence="2 3">
    <name type="scientific">Myxococcus virescens</name>
    <dbReference type="NCBI Taxonomy" id="83456"/>
    <lineage>
        <taxon>Bacteria</taxon>
        <taxon>Pseudomonadati</taxon>
        <taxon>Myxococcota</taxon>
        <taxon>Myxococcia</taxon>
        <taxon>Myxococcales</taxon>
        <taxon>Cystobacterineae</taxon>
        <taxon>Myxococcaceae</taxon>
        <taxon>Myxococcus</taxon>
    </lineage>
</organism>
<evidence type="ECO:0000313" key="2">
    <source>
        <dbReference type="EMBL" id="GEL68326.1"/>
    </source>
</evidence>
<protein>
    <submittedName>
        <fullName evidence="2">Uncharacterized protein</fullName>
    </submittedName>
</protein>
<dbReference type="AlphaFoldDB" id="A0A511H458"/>
<feature type="region of interest" description="Disordered" evidence="1">
    <location>
        <begin position="206"/>
        <end position="225"/>
    </location>
</feature>
<feature type="compositionally biased region" description="Polar residues" evidence="1">
    <location>
        <begin position="214"/>
        <end position="225"/>
    </location>
</feature>
<proteinExistence type="predicted"/>
<name>A0A511H458_9BACT</name>
<accession>A0A511H458</accession>